<comment type="PTM">
    <text evidence="15">Sumoylated.</text>
</comment>
<dbReference type="GO" id="GO:0005524">
    <property type="term" value="F:ATP binding"/>
    <property type="evidence" value="ECO:0007669"/>
    <property type="project" value="UniProtKB-UniRule"/>
</dbReference>
<feature type="binding site" evidence="15">
    <location>
        <begin position="437"/>
        <end position="444"/>
    </location>
    <ligand>
        <name>ATP</name>
        <dbReference type="ChEBI" id="CHEBI:30616"/>
    </ligand>
</feature>
<feature type="modified residue" description="Phosphoserine; by host" evidence="15">
    <location>
        <position position="88"/>
    </location>
</feature>
<dbReference type="Gene3D" id="3.40.50.300">
    <property type="entry name" value="P-loop containing nucleotide triphosphate hydrolases"/>
    <property type="match status" value="1"/>
</dbReference>
<keyword evidence="8 15" id="KW-0347">Helicase</keyword>
<evidence type="ECO:0000256" key="16">
    <source>
        <dbReference type="PIRNR" id="PIRNR003383"/>
    </source>
</evidence>
<keyword evidence="7 15" id="KW-0378">Hydrolase</keyword>
<dbReference type="EMBL" id="MH777302">
    <property type="protein sequence ID" value="AYA94266.1"/>
    <property type="molecule type" value="Genomic_DNA"/>
</dbReference>
<comment type="PTM">
    <text evidence="15">Phosphorylated.</text>
</comment>
<evidence type="ECO:0000256" key="1">
    <source>
        <dbReference type="ARBA" id="ARBA00004147"/>
    </source>
</evidence>
<evidence type="ECO:0000256" key="4">
    <source>
        <dbReference type="ARBA" id="ARBA00022562"/>
    </source>
</evidence>
<dbReference type="InterPro" id="IPR046832">
    <property type="entry name" value="PPV_E1_DBD"/>
</dbReference>
<dbReference type="InterPro" id="IPR046935">
    <property type="entry name" value="PPV_E1_DBD_sf"/>
</dbReference>
<evidence type="ECO:0000256" key="15">
    <source>
        <dbReference type="HAMAP-Rule" id="MF_04000"/>
    </source>
</evidence>
<dbReference type="InterPro" id="IPR001177">
    <property type="entry name" value="PPV_DNA_helicase_E1_C"/>
</dbReference>
<dbReference type="Pfam" id="PF20450">
    <property type="entry name" value="PPV_E1_DBD"/>
    <property type="match status" value="1"/>
</dbReference>
<evidence type="ECO:0000256" key="2">
    <source>
        <dbReference type="ARBA" id="ARBA00022518"/>
    </source>
</evidence>
<keyword evidence="5 15" id="KW-0235">DNA replication</keyword>
<keyword evidence="4 15" id="KW-1048">Host nucleus</keyword>
<dbReference type="HAMAP" id="MF_04000">
    <property type="entry name" value="PPV_E1"/>
    <property type="match status" value="1"/>
</dbReference>
<dbReference type="GO" id="GO:0042025">
    <property type="term" value="C:host cell nucleus"/>
    <property type="evidence" value="ECO:0007669"/>
    <property type="project" value="UniProtKB-SubCell"/>
</dbReference>
<feature type="cross-link" description="Glycyl lysine isopeptide (Lys-Gly) (interchain with G-Cter in SUMO)" evidence="15">
    <location>
        <position position="518"/>
    </location>
</feature>
<evidence type="ECO:0000256" key="12">
    <source>
        <dbReference type="ARBA" id="ARBA00034617"/>
    </source>
</evidence>
<comment type="caution">
    <text evidence="15">Lacks conserved residue(s) required for the propagation of feature annotation.</text>
</comment>
<keyword evidence="9 15" id="KW-0067">ATP-binding</keyword>
<dbReference type="SUPFAM" id="SSF52540">
    <property type="entry name" value="P-loop containing nucleoside triphosphate hydrolases"/>
    <property type="match status" value="1"/>
</dbReference>
<dbReference type="GO" id="GO:0043138">
    <property type="term" value="F:3'-5' DNA helicase activity"/>
    <property type="evidence" value="ECO:0007669"/>
    <property type="project" value="UniProtKB-UniRule"/>
</dbReference>
<dbReference type="SUPFAM" id="SSF55464">
    <property type="entry name" value="Origin of replication-binding domain, RBD-like"/>
    <property type="match status" value="1"/>
</dbReference>
<evidence type="ECO:0000256" key="9">
    <source>
        <dbReference type="ARBA" id="ARBA00022840"/>
    </source>
</evidence>
<evidence type="ECO:0000256" key="14">
    <source>
        <dbReference type="ARBA" id="ARBA00093297"/>
    </source>
</evidence>
<keyword evidence="6 15" id="KW-0547">Nucleotide-binding</keyword>
<dbReference type="GO" id="GO:0016887">
    <property type="term" value="F:ATP hydrolysis activity"/>
    <property type="evidence" value="ECO:0007669"/>
    <property type="project" value="RHEA"/>
</dbReference>
<dbReference type="InterPro" id="IPR037102">
    <property type="entry name" value="Znf_lg_T-Ag_D1_dom_sf"/>
</dbReference>
<feature type="domain" description="SF3 helicase" evidence="18">
    <location>
        <begin position="411"/>
        <end position="561"/>
    </location>
</feature>
<sequence>MADLSKGTDNFNVSGNSWLLNDEAECIDSIDTYEELFDLSPECSNISNLIDDDVDETDQGNSLALFNRQVNEECNRAIAELKRKYKKSSSEPTVAALSPRLEAIRISPDRTNSSSKRRLFEEDSGIIEDETTNISVQVEAEHSHNGGKRLSVEAACKEIFLSSNKRAKLLSKFEDFYGVPYSEITRTFKSDKSTSENWVVSAFAAATEVIEGSKVLLQQHCDFIQCICFNFSVLYLLQFKHAKNRETVLKLFCSLLNVQEFQLICDPPKSRSVAAALYFYKQGITPNVFKYGQLPTWVAKLTQLNHQLASQAESFELSKMVQWAYDNNVTEESALAYNYALLADEDSNAAAFLKSNNQVKFVRDCSSMVKLYLRQEMKNMTMAEWVFKCCRECEKDGNWKEIADLLKFQNVNIISFLTAMRFMFKGVPKKNCILIFGPPDTGKSYFCYSLVSFLRGKVVSFMNKCSNFWLQPMLECKVGFLDDATHPCWTFIDVNMRNALDGNCICIDAKHRAPQQCKLPPFFITSNIDLHKDDSLKYLHSRITSFEFPNKLPLDNEGNPIYKLTDATWKSFFLKLSKQLDLQEDDENEPERPDRAFRCTANPVDDTL</sequence>
<comment type="subunit">
    <text evidence="15">Can form hexamers. Interacts with E2 protein; this interaction increases E1 DNA binding specificity. Interacts with host DNA polymerase subunit POLA2. Interacts with host single stranded DNA-binding protein RPA1. Interacts with host TOP1; this interaction stimulates the enzymatic activity of TOP1.</text>
</comment>
<keyword evidence="2 15" id="KW-0244">Early protein</keyword>
<dbReference type="InterPro" id="IPR014015">
    <property type="entry name" value="Helicase_SF3_DNA-vir"/>
</dbReference>
<evidence type="ECO:0000256" key="13">
    <source>
        <dbReference type="ARBA" id="ARBA00048988"/>
    </source>
</evidence>
<reference evidence="19" key="1">
    <citation type="journal article" date="2018" name="Nat. Med.">
        <title>Expanded skin virome in DOCK8-deficient patients.</title>
        <authorList>
            <consortium name="NISC Comparative Sequencing Program"/>
            <person name="Tirosh O."/>
            <person name="Conlan S."/>
            <person name="Deming C."/>
            <person name="Lee-Lin S.Q."/>
            <person name="Huang X."/>
            <person name="Su H.C."/>
            <person name="Freeman A.F."/>
            <person name="Segre J.A."/>
            <person name="Kong H.H."/>
        </authorList>
    </citation>
    <scope>NUCLEOTIDE SEQUENCE</scope>
    <source>
        <strain evidence="19">HPV-mSK_160</strain>
    </source>
</reference>
<dbReference type="PIRSF" id="PIRSF003383">
    <property type="entry name" value="Rep_E1_papillomaV"/>
    <property type="match status" value="1"/>
</dbReference>
<dbReference type="InterPro" id="IPR016393">
    <property type="entry name" value="Rep_E1_papillomaV"/>
</dbReference>
<evidence type="ECO:0000313" key="19">
    <source>
        <dbReference type="EMBL" id="AYA94266.1"/>
    </source>
</evidence>
<feature type="region of interest" description="Disordered" evidence="17">
    <location>
        <begin position="583"/>
        <end position="608"/>
    </location>
</feature>
<dbReference type="Pfam" id="PF00524">
    <property type="entry name" value="PPV_E1_N"/>
    <property type="match status" value="1"/>
</dbReference>
<feature type="short sequence motif" description="Nuclear localization signal" evidence="15">
    <location>
        <begin position="82"/>
        <end position="84"/>
    </location>
</feature>
<evidence type="ECO:0000256" key="6">
    <source>
        <dbReference type="ARBA" id="ARBA00022741"/>
    </source>
</evidence>
<protein>
    <recommendedName>
        <fullName evidence="15 16">Replication protein E1</fullName>
        <ecNumber evidence="15 16">5.6.2.4</ecNumber>
    </recommendedName>
    <alternativeName>
        <fullName evidence="15">ATP-dependent helicase E1</fullName>
    </alternativeName>
    <alternativeName>
        <fullName evidence="15">DNA 3'-5' helicase E1</fullName>
    </alternativeName>
</protein>
<keyword evidence="3 15" id="KW-0597">Phosphoprotein</keyword>
<feature type="modified residue" description="Phosphoserine; by host" evidence="15">
    <location>
        <position position="98"/>
    </location>
</feature>
<evidence type="ECO:0000256" key="3">
    <source>
        <dbReference type="ARBA" id="ARBA00022553"/>
    </source>
</evidence>
<comment type="catalytic activity">
    <reaction evidence="13 15 16">
        <text>ATP + H2O = ADP + phosphate + H(+)</text>
        <dbReference type="Rhea" id="RHEA:13065"/>
        <dbReference type="ChEBI" id="CHEBI:15377"/>
        <dbReference type="ChEBI" id="CHEBI:15378"/>
        <dbReference type="ChEBI" id="CHEBI:30616"/>
        <dbReference type="ChEBI" id="CHEBI:43474"/>
        <dbReference type="ChEBI" id="CHEBI:456216"/>
        <dbReference type="EC" id="5.6.2.4"/>
    </reaction>
</comment>
<keyword evidence="10 15" id="KW-0238">DNA-binding</keyword>
<evidence type="ECO:0000256" key="5">
    <source>
        <dbReference type="ARBA" id="ARBA00022705"/>
    </source>
</evidence>
<comment type="catalytic activity">
    <reaction evidence="12 15">
        <text>Couples ATP hydrolysis with the unwinding of duplex DNA by translocating in the 3'-5' direction.</text>
        <dbReference type="EC" id="5.6.2.4"/>
    </reaction>
</comment>
<name>A0A385PME3_9PAPI</name>
<dbReference type="Pfam" id="PF00519">
    <property type="entry name" value="PPV_E1_C"/>
    <property type="match status" value="1"/>
</dbReference>
<gene>
    <name evidence="15" type="primary">E1</name>
</gene>
<feature type="short sequence motif" description="Nuclear export signal" evidence="15">
    <location>
        <begin position="97"/>
        <end position="106"/>
    </location>
</feature>
<proteinExistence type="inferred from homology"/>
<evidence type="ECO:0000259" key="18">
    <source>
        <dbReference type="PROSITE" id="PS51206"/>
    </source>
</evidence>
<evidence type="ECO:0000256" key="8">
    <source>
        <dbReference type="ARBA" id="ARBA00022806"/>
    </source>
</evidence>
<dbReference type="Gene3D" id="1.10.10.510">
    <property type="entry name" value="Zinc finger, large T-antigen D1 domain"/>
    <property type="match status" value="1"/>
</dbReference>
<dbReference type="GO" id="GO:0006260">
    <property type="term" value="P:DNA replication"/>
    <property type="evidence" value="ECO:0007669"/>
    <property type="project" value="UniProtKB-UniRule"/>
</dbReference>
<evidence type="ECO:0000256" key="11">
    <source>
        <dbReference type="ARBA" id="ARBA00023235"/>
    </source>
</evidence>
<comment type="similarity">
    <text evidence="15 16">Belongs to the papillomaviridae E1 protein family.</text>
</comment>
<comment type="subcellular location">
    <subcellularLocation>
        <location evidence="1 15">Host nucleus</location>
    </subcellularLocation>
</comment>
<dbReference type="EC" id="5.6.2.4" evidence="15 16"/>
<dbReference type="Gene3D" id="3.40.1310.10">
    <property type="match status" value="1"/>
</dbReference>
<organism evidence="19">
    <name type="scientific">Human papillomavirus</name>
    <dbReference type="NCBI Taxonomy" id="10566"/>
    <lineage>
        <taxon>Viruses</taxon>
        <taxon>Monodnaviria</taxon>
        <taxon>Shotokuvirae</taxon>
        <taxon>Cossaviricota</taxon>
        <taxon>Papovaviricetes</taxon>
        <taxon>Zurhausenvirales</taxon>
        <taxon>Papillomaviridae</taxon>
    </lineage>
</organism>
<keyword evidence="15" id="KW-1017">Isopeptide bond</keyword>
<comment type="function">
    <text evidence="14 15">ATP-dependent DNA 3'-5' helicase required for initiation of viral DNA replication. It forms a complex with the viral E2 protein. The E1-E2 complex binds to the replication origin which contains binding sites for both proteins. During the initial step, a dimer of E1 interacts with a dimer of protein E2 leading to a complex that binds the viral origin of replication with high specificity. Then, a second dimer of E1 displaces the E2 dimer in an ATP-dependent manner to form the E1 tetramer. Following this, two E1 monomers are added to each half of the site, which results in the formation of two E1 trimers on the viral ori. Subsequently, two hexamers will be created. The double hexamer acts as a bi-directional helicase machinery and unwinds the viral DNA and then recruits the host DNA polymerase to start replication.</text>
</comment>
<evidence type="ECO:0000256" key="17">
    <source>
        <dbReference type="SAM" id="MobiDB-lite"/>
    </source>
</evidence>
<dbReference type="InterPro" id="IPR027417">
    <property type="entry name" value="P-loop_NTPase"/>
</dbReference>
<dbReference type="GO" id="GO:0003677">
    <property type="term" value="F:DNA binding"/>
    <property type="evidence" value="ECO:0007669"/>
    <property type="project" value="UniProtKB-UniRule"/>
</dbReference>
<keyword evidence="11 15" id="KW-0413">Isomerase</keyword>
<dbReference type="PROSITE" id="PS51206">
    <property type="entry name" value="SF3_HELICASE_1"/>
    <property type="match status" value="1"/>
</dbReference>
<accession>A0A385PME3</accession>
<evidence type="ECO:0000256" key="10">
    <source>
        <dbReference type="ARBA" id="ARBA00023125"/>
    </source>
</evidence>
<keyword evidence="15" id="KW-0832">Ubl conjugation</keyword>
<comment type="function">
    <text evidence="16">ATP-dependent DNA helicase required for initiation of viral DNA replication. It forms a complex with the viral E2 protein. The E1-E2 complex binds to the replication origin which contains binding sites for both proteins.</text>
</comment>
<evidence type="ECO:0000256" key="7">
    <source>
        <dbReference type="ARBA" id="ARBA00022801"/>
    </source>
</evidence>
<dbReference type="InterPro" id="IPR014000">
    <property type="entry name" value="PPV_DNA_helicase_E1_N"/>
</dbReference>